<dbReference type="Proteomes" id="UP000410492">
    <property type="component" value="Unassembled WGS sequence"/>
</dbReference>
<name>A0A653BMI5_CALMS</name>
<feature type="compositionally biased region" description="Polar residues" evidence="1">
    <location>
        <begin position="597"/>
        <end position="612"/>
    </location>
</feature>
<proteinExistence type="predicted"/>
<dbReference type="OrthoDB" id="6366357at2759"/>
<reference evidence="3 4" key="1">
    <citation type="submission" date="2019-01" db="EMBL/GenBank/DDBJ databases">
        <authorList>
            <person name="Sayadi A."/>
        </authorList>
    </citation>
    <scope>NUCLEOTIDE SEQUENCE [LARGE SCALE GENOMIC DNA]</scope>
</reference>
<accession>A0A653BMI5</accession>
<dbReference type="PANTHER" id="PTHR47890">
    <property type="entry name" value="LD24308P"/>
    <property type="match status" value="1"/>
</dbReference>
<feature type="chain" id="PRO_5025035834" evidence="2">
    <location>
        <begin position="24"/>
        <end position="724"/>
    </location>
</feature>
<evidence type="ECO:0000313" key="4">
    <source>
        <dbReference type="Proteomes" id="UP000410492"/>
    </source>
</evidence>
<evidence type="ECO:0000313" key="3">
    <source>
        <dbReference type="EMBL" id="VEN36570.1"/>
    </source>
</evidence>
<organism evidence="3 4">
    <name type="scientific">Callosobruchus maculatus</name>
    <name type="common">Southern cowpea weevil</name>
    <name type="synonym">Pulse bruchid</name>
    <dbReference type="NCBI Taxonomy" id="64391"/>
    <lineage>
        <taxon>Eukaryota</taxon>
        <taxon>Metazoa</taxon>
        <taxon>Ecdysozoa</taxon>
        <taxon>Arthropoda</taxon>
        <taxon>Hexapoda</taxon>
        <taxon>Insecta</taxon>
        <taxon>Pterygota</taxon>
        <taxon>Neoptera</taxon>
        <taxon>Endopterygota</taxon>
        <taxon>Coleoptera</taxon>
        <taxon>Polyphaga</taxon>
        <taxon>Cucujiformia</taxon>
        <taxon>Chrysomeloidea</taxon>
        <taxon>Chrysomelidae</taxon>
        <taxon>Bruchinae</taxon>
        <taxon>Bruchini</taxon>
        <taxon>Callosobruchus</taxon>
    </lineage>
</organism>
<protein>
    <submittedName>
        <fullName evidence="3">Uncharacterized protein</fullName>
    </submittedName>
</protein>
<sequence length="724" mass="83372">MWSFKHIVFLTSLLCMSFGSSSGIGPNDVLDIIKVAKDVALVLAKAWNIVDPHVDFSEVPLPLIDKTESKLFGKIAVITGKLDQLADNVESVGEAFLTELNNNKSLEHKRKIQESYRPILTNFYNFMNDVNLRIINAEIYNKGTQTISKTLHLLPERIRLELRLNDLQDYITRTNVIYRHFRNYADKQQEYEQLTLKDFAKYAVSHDSSSVASLLERIHAFVQPSARSLDGGNDQGLLGLLGKSLEEVEGDMICDTKQSPQQVLYNLYSTITLTELKGYSMIQFSYMLLRLYGEGNFTTEAKTMRKRYEERANTAIEIVKQSMRNASRQLWNCDPKKHIKGETYEEVTQLLQGYVQNEVDLNPEGTCRENCAEYTYTKSHGCYKNLFCQQQRRCNGKIINCHFYDADMWICPADPSSGRRYEYIEYENGRVLGRKQACTRGTTKVDSWWRWLFWHCSYCFCYCDEQGPNSDRYFNMRPVLANVENNSVVTGLRFVKHNRIIHIQIQEGKLQPRGNIDPETIKWKPVEDYKITDKNIQSGKDYHTMSWEKRAFDLDDLEGDEGYILTGVRFKEIGSHLNFEIYLTKFDFEKGKLIPQSSIWKDNPNTDSSIKNPSLRGYSNPVRLTKVRLNRPDIPTRSTSPSVPDSSTDQYIEFTNTDIDKDVAQTTVPFLDAQKVESFRPVPLSGAGVFHKGRDHFGGFVAPKLITYDFSKHLKAAFPEEQVN</sequence>
<dbReference type="EMBL" id="CAACVG010002534">
    <property type="protein sequence ID" value="VEN36570.1"/>
    <property type="molecule type" value="Genomic_DNA"/>
</dbReference>
<dbReference type="InterPro" id="IPR032062">
    <property type="entry name" value="DUF4803"/>
</dbReference>
<feature type="region of interest" description="Disordered" evidence="1">
    <location>
        <begin position="597"/>
        <end position="618"/>
    </location>
</feature>
<keyword evidence="2" id="KW-0732">Signal</keyword>
<evidence type="ECO:0000256" key="1">
    <source>
        <dbReference type="SAM" id="MobiDB-lite"/>
    </source>
</evidence>
<dbReference type="Pfam" id="PF16061">
    <property type="entry name" value="DUF4803"/>
    <property type="match status" value="1"/>
</dbReference>
<keyword evidence="4" id="KW-1185">Reference proteome</keyword>
<evidence type="ECO:0000256" key="2">
    <source>
        <dbReference type="SAM" id="SignalP"/>
    </source>
</evidence>
<feature type="signal peptide" evidence="2">
    <location>
        <begin position="1"/>
        <end position="23"/>
    </location>
</feature>
<dbReference type="PANTHER" id="PTHR47890:SF1">
    <property type="entry name" value="LD24308P"/>
    <property type="match status" value="1"/>
</dbReference>
<gene>
    <name evidence="3" type="ORF">CALMAC_LOCUS2144</name>
</gene>
<dbReference type="AlphaFoldDB" id="A0A653BMI5"/>